<feature type="binding site" evidence="2">
    <location>
        <position position="336"/>
    </location>
    <ligand>
        <name>3'-phosphoadenylyl sulfate</name>
        <dbReference type="ChEBI" id="CHEBI:58339"/>
    </ligand>
</feature>
<accession>A0AAD2PWM3</accession>
<feature type="region of interest" description="Disordered" evidence="3">
    <location>
        <begin position="1"/>
        <end position="32"/>
    </location>
</feature>
<dbReference type="InterPro" id="IPR037359">
    <property type="entry name" value="NST/OST"/>
</dbReference>
<evidence type="ECO:0000256" key="1">
    <source>
        <dbReference type="ARBA" id="ARBA00022679"/>
    </source>
</evidence>
<dbReference type="PANTHER" id="PTHR10605:SF56">
    <property type="entry name" value="BIFUNCTIONAL HEPARAN SULFATE N-DEACETYLASE_N-SULFOTRANSFERASE"/>
    <property type="match status" value="1"/>
</dbReference>
<keyword evidence="4" id="KW-1133">Transmembrane helix</keyword>
<feature type="compositionally biased region" description="Polar residues" evidence="3">
    <location>
        <begin position="1"/>
        <end position="25"/>
    </location>
</feature>
<feature type="transmembrane region" description="Helical" evidence="4">
    <location>
        <begin position="42"/>
        <end position="67"/>
    </location>
</feature>
<evidence type="ECO:0000256" key="2">
    <source>
        <dbReference type="PIRSR" id="PIRSR637359-2"/>
    </source>
</evidence>
<sequence length="540" mass="61641">MSFASQRRSTVSKNNKSATKQTHQITGRRRKPKQNGLGGLPLILRLTLIVLLCVIILTAAVLLRYFLQKCLLLSKNSPLNYSAVEKAKFYGLSQRKMNSGQGDASFWSNLSNATCDDQGAYEMLELGEIQRLQLPRAILIGVQKGGTTALFQYLDQHPSVERTKKELYFLDEDMDRLVGHAGTIPRKVARNLYHQKMRDGMVEARALEKQKNRHMHQLKQKLKQNGGAQLADSSLADNKQLRTRRLQQTDKLLPIVHGEENTQQKEDLDDGFSRSHHGPPPGDGQIKPIKKKTTPAALTTNKFVMDLTPNYMFHSDRVPNRIKCLVPWVRLLVLLRDPVARARSQYQMKLQMVLPKSHNSYGNPIPSLDEYIENDLNALEEVGVLKNWTEVDFESFWKSEECWKAWQTYIHKGLNAPVGMGLYALQLKPFLDVLVEIHHGSLELLASHGILSDYFLAIDSRDLQMETDKTYQEVLKFLRLPSFSLTEYARVNKASSKDHAQLKSKLSPAIQKRMQDAIAPYNRKLGDLLGEEWKDKWTSR</sequence>
<protein>
    <submittedName>
        <fullName evidence="5">Uncharacterized protein</fullName>
    </submittedName>
</protein>
<keyword evidence="4" id="KW-0812">Transmembrane</keyword>
<keyword evidence="6" id="KW-1185">Reference proteome</keyword>
<gene>
    <name evidence="5" type="ORF">CYCCA115_LOCUS19130</name>
</gene>
<dbReference type="Proteomes" id="UP001295423">
    <property type="component" value="Unassembled WGS sequence"/>
</dbReference>
<dbReference type="SUPFAM" id="SSF52540">
    <property type="entry name" value="P-loop containing nucleoside triphosphate hydrolases"/>
    <property type="match status" value="1"/>
</dbReference>
<keyword evidence="1" id="KW-0808">Transferase</keyword>
<feature type="compositionally biased region" description="Basic and acidic residues" evidence="3">
    <location>
        <begin position="257"/>
        <end position="266"/>
    </location>
</feature>
<evidence type="ECO:0000256" key="3">
    <source>
        <dbReference type="SAM" id="MobiDB-lite"/>
    </source>
</evidence>
<dbReference type="AlphaFoldDB" id="A0AAD2PWM3"/>
<keyword evidence="4" id="KW-0472">Membrane</keyword>
<organism evidence="5 6">
    <name type="scientific">Cylindrotheca closterium</name>
    <dbReference type="NCBI Taxonomy" id="2856"/>
    <lineage>
        <taxon>Eukaryota</taxon>
        <taxon>Sar</taxon>
        <taxon>Stramenopiles</taxon>
        <taxon>Ochrophyta</taxon>
        <taxon>Bacillariophyta</taxon>
        <taxon>Bacillariophyceae</taxon>
        <taxon>Bacillariophycidae</taxon>
        <taxon>Bacillariales</taxon>
        <taxon>Bacillariaceae</taxon>
        <taxon>Cylindrotheca</taxon>
    </lineage>
</organism>
<evidence type="ECO:0000256" key="4">
    <source>
        <dbReference type="SAM" id="Phobius"/>
    </source>
</evidence>
<dbReference type="InterPro" id="IPR027417">
    <property type="entry name" value="P-loop_NTPase"/>
</dbReference>
<reference evidence="5" key="1">
    <citation type="submission" date="2023-08" db="EMBL/GenBank/DDBJ databases">
        <authorList>
            <person name="Audoor S."/>
            <person name="Bilcke G."/>
        </authorList>
    </citation>
    <scope>NUCLEOTIDE SEQUENCE</scope>
</reference>
<comment type="caution">
    <text evidence="5">The sequence shown here is derived from an EMBL/GenBank/DDBJ whole genome shotgun (WGS) entry which is preliminary data.</text>
</comment>
<dbReference type="EMBL" id="CAKOGP040002091">
    <property type="protein sequence ID" value="CAJ1961303.1"/>
    <property type="molecule type" value="Genomic_DNA"/>
</dbReference>
<name>A0AAD2PWM3_9STRA</name>
<dbReference type="Gene3D" id="3.40.50.300">
    <property type="entry name" value="P-loop containing nucleotide triphosphate hydrolases"/>
    <property type="match status" value="1"/>
</dbReference>
<feature type="region of interest" description="Disordered" evidence="3">
    <location>
        <begin position="248"/>
        <end position="290"/>
    </location>
</feature>
<proteinExistence type="predicted"/>
<dbReference type="PANTHER" id="PTHR10605">
    <property type="entry name" value="HEPARAN SULFATE SULFOTRANSFERASE"/>
    <property type="match status" value="1"/>
</dbReference>
<evidence type="ECO:0000313" key="5">
    <source>
        <dbReference type="EMBL" id="CAJ1961303.1"/>
    </source>
</evidence>
<evidence type="ECO:0000313" key="6">
    <source>
        <dbReference type="Proteomes" id="UP001295423"/>
    </source>
</evidence>
<feature type="binding site" evidence="2">
    <location>
        <position position="344"/>
    </location>
    <ligand>
        <name>3'-phosphoadenylyl sulfate</name>
        <dbReference type="ChEBI" id="CHEBI:58339"/>
    </ligand>
</feature>
<dbReference type="Pfam" id="PF13469">
    <property type="entry name" value="Sulfotransfer_3"/>
    <property type="match status" value="1"/>
</dbReference>
<dbReference type="GO" id="GO:0008146">
    <property type="term" value="F:sulfotransferase activity"/>
    <property type="evidence" value="ECO:0007669"/>
    <property type="project" value="InterPro"/>
</dbReference>